<dbReference type="PROSITE" id="PS01047">
    <property type="entry name" value="HMA_1"/>
    <property type="match status" value="1"/>
</dbReference>
<evidence type="ECO:0000313" key="4">
    <source>
        <dbReference type="Proteomes" id="UP000185478"/>
    </source>
</evidence>
<dbReference type="AlphaFoldDB" id="A0A1L7CIR6"/>
<accession>A0A1L7CIR6</accession>
<dbReference type="STRING" id="1431546.CAQU_12420"/>
<organism evidence="3 4">
    <name type="scientific">Corynebacterium aquilae DSM 44791</name>
    <dbReference type="NCBI Taxonomy" id="1431546"/>
    <lineage>
        <taxon>Bacteria</taxon>
        <taxon>Bacillati</taxon>
        <taxon>Actinomycetota</taxon>
        <taxon>Actinomycetes</taxon>
        <taxon>Mycobacteriales</taxon>
        <taxon>Corynebacteriaceae</taxon>
        <taxon>Corynebacterium</taxon>
    </lineage>
</organism>
<dbReference type="KEGG" id="caqu:CAQU_12420"/>
<dbReference type="GO" id="GO:0046872">
    <property type="term" value="F:metal ion binding"/>
    <property type="evidence" value="ECO:0007669"/>
    <property type="project" value="UniProtKB-KW"/>
</dbReference>
<dbReference type="Gene3D" id="3.30.70.100">
    <property type="match status" value="1"/>
</dbReference>
<dbReference type="Pfam" id="PF00403">
    <property type="entry name" value="HMA"/>
    <property type="match status" value="1"/>
</dbReference>
<protein>
    <submittedName>
        <fullName evidence="3">Transporter</fullName>
    </submittedName>
</protein>
<dbReference type="InterPro" id="IPR036163">
    <property type="entry name" value="HMA_dom_sf"/>
</dbReference>
<dbReference type="OrthoDB" id="9813965at2"/>
<dbReference type="SUPFAM" id="SSF55008">
    <property type="entry name" value="HMA, heavy metal-associated domain"/>
    <property type="match status" value="1"/>
</dbReference>
<evidence type="ECO:0000313" key="3">
    <source>
        <dbReference type="EMBL" id="APT85705.1"/>
    </source>
</evidence>
<sequence>MVKNYKVNGMTCDHCAMSVTEEIEEIVGAQVVNIDVPSGMVTVSGEDVSDIDIAAAIKEAGFELDES</sequence>
<name>A0A1L7CIR6_9CORY</name>
<evidence type="ECO:0000259" key="2">
    <source>
        <dbReference type="PROSITE" id="PS50846"/>
    </source>
</evidence>
<dbReference type="CDD" id="cd00371">
    <property type="entry name" value="HMA"/>
    <property type="match status" value="1"/>
</dbReference>
<evidence type="ECO:0000256" key="1">
    <source>
        <dbReference type="ARBA" id="ARBA00022723"/>
    </source>
</evidence>
<dbReference type="PROSITE" id="PS50846">
    <property type="entry name" value="HMA_2"/>
    <property type="match status" value="1"/>
</dbReference>
<dbReference type="EMBL" id="CP009245">
    <property type="protein sequence ID" value="APT85705.1"/>
    <property type="molecule type" value="Genomic_DNA"/>
</dbReference>
<dbReference type="InterPro" id="IPR017969">
    <property type="entry name" value="Heavy-metal-associated_CS"/>
</dbReference>
<dbReference type="InterPro" id="IPR006121">
    <property type="entry name" value="HMA_dom"/>
</dbReference>
<feature type="domain" description="HMA" evidence="2">
    <location>
        <begin position="1"/>
        <end position="65"/>
    </location>
</feature>
<keyword evidence="4" id="KW-1185">Reference proteome</keyword>
<dbReference type="RefSeq" id="WP_075728073.1">
    <property type="nucleotide sequence ID" value="NZ_CP009245.1"/>
</dbReference>
<keyword evidence="1" id="KW-0479">Metal-binding</keyword>
<proteinExistence type="predicted"/>
<gene>
    <name evidence="3" type="ORF">CAQU_12420</name>
</gene>
<dbReference type="Proteomes" id="UP000185478">
    <property type="component" value="Chromosome"/>
</dbReference>
<reference evidence="3 4" key="1">
    <citation type="submission" date="2014-08" db="EMBL/GenBank/DDBJ databases">
        <title>Complete genome sequence of Corynebacterium aquilae S-613T(T) (=DSM 44791(T)), isolated from the choana of a healthy golden eagle.</title>
        <authorList>
            <person name="Ruckert C."/>
            <person name="Albersmeier A."/>
            <person name="Winkler A."/>
            <person name="Kalinowski J."/>
        </authorList>
    </citation>
    <scope>NUCLEOTIDE SEQUENCE [LARGE SCALE GENOMIC DNA]</scope>
    <source>
        <strain evidence="3 4">S-613</strain>
    </source>
</reference>